<reference evidence="2" key="1">
    <citation type="submission" date="2013-07" db="EMBL/GenBank/DDBJ databases">
        <title>The Genome Sequence of Cryptococcus bestiolae CBS10118.</title>
        <authorList>
            <consortium name="The Broad Institute Genome Sequencing Platform"/>
            <person name="Cuomo C."/>
            <person name="Litvintseva A."/>
            <person name="Chen Y."/>
            <person name="Heitman J."/>
            <person name="Sun S."/>
            <person name="Springer D."/>
            <person name="Dromer F."/>
            <person name="Young S.K."/>
            <person name="Zeng Q."/>
            <person name="Gargeya S."/>
            <person name="Fitzgerald M."/>
            <person name="Abouelleil A."/>
            <person name="Alvarado L."/>
            <person name="Berlin A.M."/>
            <person name="Chapman S.B."/>
            <person name="Dewar J."/>
            <person name="Goldberg J."/>
            <person name="Griggs A."/>
            <person name="Gujja S."/>
            <person name="Hansen M."/>
            <person name="Howarth C."/>
            <person name="Imamovic A."/>
            <person name="Larimer J."/>
            <person name="McCowan C."/>
            <person name="Murphy C."/>
            <person name="Pearson M."/>
            <person name="Priest M."/>
            <person name="Roberts A."/>
            <person name="Saif S."/>
            <person name="Shea T."/>
            <person name="Sykes S."/>
            <person name="Wortman J."/>
            <person name="Nusbaum C."/>
            <person name="Birren B."/>
        </authorList>
    </citation>
    <scope>NUCLEOTIDE SEQUENCE [LARGE SCALE GENOMIC DNA]</scope>
    <source>
        <strain evidence="2">CBS 10118</strain>
    </source>
</reference>
<feature type="region of interest" description="Disordered" evidence="1">
    <location>
        <begin position="439"/>
        <end position="523"/>
    </location>
</feature>
<reference evidence="2" key="3">
    <citation type="submission" date="2014-01" db="EMBL/GenBank/DDBJ databases">
        <title>Evolution of pathogenesis and genome organization in the Tremellales.</title>
        <authorList>
            <person name="Cuomo C."/>
            <person name="Litvintseva A."/>
            <person name="Heitman J."/>
            <person name="Chen Y."/>
            <person name="Sun S."/>
            <person name="Springer D."/>
            <person name="Dromer F."/>
            <person name="Young S."/>
            <person name="Zeng Q."/>
            <person name="Chapman S."/>
            <person name="Gujja S."/>
            <person name="Saif S."/>
            <person name="Birren B."/>
        </authorList>
    </citation>
    <scope>NUCLEOTIDE SEQUENCE</scope>
    <source>
        <strain evidence="2">CBS 10118</strain>
    </source>
</reference>
<reference evidence="3" key="2">
    <citation type="submission" date="2013-07" db="EMBL/GenBank/DDBJ databases">
        <authorList>
            <consortium name="The Broad Institute Genome Sequencing Platform"/>
            <person name="Cuomo C."/>
            <person name="Litvintseva A."/>
            <person name="Chen Y."/>
            <person name="Heitman J."/>
            <person name="Sun S."/>
            <person name="Springer D."/>
            <person name="Dromer F."/>
            <person name="Young S.K."/>
            <person name="Zeng Q."/>
            <person name="Gargeya S."/>
            <person name="Fitzgerald M."/>
            <person name="Abouelleil A."/>
            <person name="Alvarado L."/>
            <person name="Berlin A.M."/>
            <person name="Chapman S.B."/>
            <person name="Dewar J."/>
            <person name="Goldberg J."/>
            <person name="Griggs A."/>
            <person name="Gujja S."/>
            <person name="Hansen M."/>
            <person name="Howarth C."/>
            <person name="Imamovic A."/>
            <person name="Larimer J."/>
            <person name="McCowan C."/>
            <person name="Murphy C."/>
            <person name="Pearson M."/>
            <person name="Priest M."/>
            <person name="Roberts A."/>
            <person name="Saif S."/>
            <person name="Shea T."/>
            <person name="Sykes S."/>
            <person name="Wortman J."/>
            <person name="Nusbaum C."/>
            <person name="Birren B."/>
        </authorList>
    </citation>
    <scope>NUCLEOTIDE SEQUENCE</scope>
    <source>
        <strain evidence="3">CBS 10118</strain>
    </source>
</reference>
<keyword evidence="4" id="KW-1185">Reference proteome</keyword>
<gene>
    <name evidence="2" type="ORF">I302_01283</name>
    <name evidence="3" type="ORF">I302_102596</name>
</gene>
<evidence type="ECO:0000313" key="2">
    <source>
        <dbReference type="EMBL" id="OCF29770.1"/>
    </source>
</evidence>
<organism evidence="2">
    <name type="scientific">Kwoniella bestiolae CBS 10118</name>
    <dbReference type="NCBI Taxonomy" id="1296100"/>
    <lineage>
        <taxon>Eukaryota</taxon>
        <taxon>Fungi</taxon>
        <taxon>Dikarya</taxon>
        <taxon>Basidiomycota</taxon>
        <taxon>Agaricomycotina</taxon>
        <taxon>Tremellomycetes</taxon>
        <taxon>Tremellales</taxon>
        <taxon>Cryptococcaceae</taxon>
        <taxon>Kwoniella</taxon>
    </lineage>
</organism>
<feature type="compositionally biased region" description="Basic and acidic residues" evidence="1">
    <location>
        <begin position="442"/>
        <end position="458"/>
    </location>
</feature>
<name>A0A1B9GFE4_9TREE</name>
<dbReference type="AlphaFoldDB" id="A0A1B9GFE4"/>
<evidence type="ECO:0000256" key="1">
    <source>
        <dbReference type="SAM" id="MobiDB-lite"/>
    </source>
</evidence>
<dbReference type="RefSeq" id="XP_019050840.1">
    <property type="nucleotide sequence ID" value="XM_019187962.1"/>
</dbReference>
<dbReference type="OrthoDB" id="2563519at2759"/>
<dbReference type="VEuPathDB" id="FungiDB:I302_01283"/>
<sequence length="523" mass="59774">MSSSSELSPEIWDHILSFCAEKDDEGLFVSQKTLATCLRVSKTWYLLASPYLYSSPIIRDIHNFFLGSDKPVSQSLSDSLSSSHELYLKVVQEGNTKLPLLHQVQQLRIYPYSLPEDCDFEQLEAISTKQRESYTSANDILSKCVGTITPRVKSISCDSYLVPTGHREREISDTSFKSIRSIKLNLLTHLRPKSWCEFDSPSMSLSDDILKITTTKGLLPEITECHTTLEDPPIIHWGTTNRITVREKEDVRKYLWPIVNNYEGGSSSSSAGRKSSNLDVDWPVDSVSELDQECWIECIYEMVDSSIPAVFIERAEQEEVDSKTIIEVYGIEKFLTISSDLEGVGADLNYVYEDTVINPKIPSDEIDMACLSSIKSSRFTPQELERRRSIYKSIFIHMEERIRELLEINSEGLWTDTLRKAPTIKLYLATDYQGCTSCGQGKGDKWELDLRPRPPPRDDDSDWTDDENDDDDGEDWSDDDGHDFDVDDFIEYDDDDVYGVGYDDEEEDLDVDEDEWVDEDDVI</sequence>
<dbReference type="CDD" id="cd09917">
    <property type="entry name" value="F-box_SF"/>
    <property type="match status" value="1"/>
</dbReference>
<dbReference type="KEGG" id="kbi:30205682"/>
<dbReference type="EMBL" id="KI894018">
    <property type="protein sequence ID" value="OCF29770.1"/>
    <property type="molecule type" value="Genomic_DNA"/>
</dbReference>
<dbReference type="GeneID" id="30205682"/>
<protein>
    <submittedName>
        <fullName evidence="2">Uncharacterized protein</fullName>
    </submittedName>
</protein>
<dbReference type="EMBL" id="CP144541">
    <property type="protein sequence ID" value="WVW80610.1"/>
    <property type="molecule type" value="Genomic_DNA"/>
</dbReference>
<feature type="compositionally biased region" description="Acidic residues" evidence="1">
    <location>
        <begin position="459"/>
        <end position="523"/>
    </location>
</feature>
<reference evidence="3" key="4">
    <citation type="submission" date="2024-02" db="EMBL/GenBank/DDBJ databases">
        <title>Comparative genomics of Cryptococcus and Kwoniella reveals pathogenesis evolution and contrasting modes of karyotype evolution via chromosome fusion or intercentromeric recombination.</title>
        <authorList>
            <person name="Coelho M.A."/>
            <person name="David-Palma M."/>
            <person name="Shea T."/>
            <person name="Bowers K."/>
            <person name="McGinley-Smith S."/>
            <person name="Mohammad A.W."/>
            <person name="Gnirke A."/>
            <person name="Yurkov A.M."/>
            <person name="Nowrousian M."/>
            <person name="Sun S."/>
            <person name="Cuomo C.A."/>
            <person name="Heitman J."/>
        </authorList>
    </citation>
    <scope>NUCLEOTIDE SEQUENCE</scope>
    <source>
        <strain evidence="3">CBS 10118</strain>
    </source>
</reference>
<accession>A0A1B9GFE4</accession>
<evidence type="ECO:0000313" key="3">
    <source>
        <dbReference type="EMBL" id="WVW80610.1"/>
    </source>
</evidence>
<dbReference type="Proteomes" id="UP000092730">
    <property type="component" value="Chromosome 1"/>
</dbReference>
<proteinExistence type="predicted"/>
<evidence type="ECO:0000313" key="4">
    <source>
        <dbReference type="Proteomes" id="UP000092730"/>
    </source>
</evidence>